<name>A0A0D9ZGJ1_9ORYZ</name>
<accession>A0A0D9ZGJ1</accession>
<sequence>MEEESRKGKAAEPWVDAVEEQLRQDGVADRVAEAARWRKHSAYRVPAHIKKAAAASPYQL</sequence>
<dbReference type="EnsemblPlants" id="OGLUM04G00860.1">
    <property type="protein sequence ID" value="OGLUM04G00860.1"/>
    <property type="gene ID" value="OGLUM04G00860"/>
</dbReference>
<reference evidence="1" key="1">
    <citation type="submission" date="2015-04" db="UniProtKB">
        <authorList>
            <consortium name="EnsemblPlants"/>
        </authorList>
    </citation>
    <scope>IDENTIFICATION</scope>
</reference>
<proteinExistence type="predicted"/>
<dbReference type="Proteomes" id="UP000026961">
    <property type="component" value="Chromosome 4"/>
</dbReference>
<organism evidence="1">
    <name type="scientific">Oryza glumipatula</name>
    <dbReference type="NCBI Taxonomy" id="40148"/>
    <lineage>
        <taxon>Eukaryota</taxon>
        <taxon>Viridiplantae</taxon>
        <taxon>Streptophyta</taxon>
        <taxon>Embryophyta</taxon>
        <taxon>Tracheophyta</taxon>
        <taxon>Spermatophyta</taxon>
        <taxon>Magnoliopsida</taxon>
        <taxon>Liliopsida</taxon>
        <taxon>Poales</taxon>
        <taxon>Poaceae</taxon>
        <taxon>BOP clade</taxon>
        <taxon>Oryzoideae</taxon>
        <taxon>Oryzeae</taxon>
        <taxon>Oryzinae</taxon>
        <taxon>Oryza</taxon>
    </lineage>
</organism>
<evidence type="ECO:0000313" key="1">
    <source>
        <dbReference type="EnsemblPlants" id="OGLUM04G00860.1"/>
    </source>
</evidence>
<dbReference type="HOGENOM" id="CLU_2945347_0_0_1"/>
<evidence type="ECO:0000313" key="2">
    <source>
        <dbReference type="Proteomes" id="UP000026961"/>
    </source>
</evidence>
<keyword evidence="2" id="KW-1185">Reference proteome</keyword>
<reference evidence="1" key="2">
    <citation type="submission" date="2018-05" db="EMBL/GenBank/DDBJ databases">
        <title>OgluRS3 (Oryza glumaepatula Reference Sequence Version 3).</title>
        <authorList>
            <person name="Zhang J."/>
            <person name="Kudrna D."/>
            <person name="Lee S."/>
            <person name="Talag J."/>
            <person name="Welchert J."/>
            <person name="Wing R.A."/>
        </authorList>
    </citation>
    <scope>NUCLEOTIDE SEQUENCE [LARGE SCALE GENOMIC DNA]</scope>
</reference>
<protein>
    <submittedName>
        <fullName evidence="1">Uncharacterized protein</fullName>
    </submittedName>
</protein>
<dbReference type="AlphaFoldDB" id="A0A0D9ZGJ1"/>
<dbReference type="Gramene" id="OGLUM04G00860.1">
    <property type="protein sequence ID" value="OGLUM04G00860.1"/>
    <property type="gene ID" value="OGLUM04G00860"/>
</dbReference>